<gene>
    <name evidence="3" type="ORF">L1049_023635</name>
</gene>
<organism evidence="3 4">
    <name type="scientific">Liquidambar formosana</name>
    <name type="common">Formosan gum</name>
    <dbReference type="NCBI Taxonomy" id="63359"/>
    <lineage>
        <taxon>Eukaryota</taxon>
        <taxon>Viridiplantae</taxon>
        <taxon>Streptophyta</taxon>
        <taxon>Embryophyta</taxon>
        <taxon>Tracheophyta</taxon>
        <taxon>Spermatophyta</taxon>
        <taxon>Magnoliopsida</taxon>
        <taxon>eudicotyledons</taxon>
        <taxon>Gunneridae</taxon>
        <taxon>Pentapetalae</taxon>
        <taxon>Saxifragales</taxon>
        <taxon>Altingiaceae</taxon>
        <taxon>Liquidambar</taxon>
    </lineage>
</organism>
<protein>
    <recommendedName>
        <fullName evidence="2">AB hydrolase-1 domain-containing protein</fullName>
    </recommendedName>
</protein>
<dbReference type="Proteomes" id="UP001415857">
    <property type="component" value="Unassembled WGS sequence"/>
</dbReference>
<sequence length="359" mass="39863">MQPMIHCQRITTQHQTSSPPSLKTLPPLQNQVRRKERVKKRKMVNLVAAQKPLLHGLMKMAGVKPYTVDIQPGTAMTFFVPSETIKKPKKGDDEKTKTTLEKPSKPVVVLIHGFAAEGIVTWQFQVGALTSKYSVYVPDLLFFGGSITDSADRSPAFQAECLAKALGKLGVERCTVVGFSYGGMVAFKLAEMYPNLVEAMVVSGSILAMTDSISGATLERLGFSSSAELLLPNSVKGLKALLSVAAHKKLWFPDRLHKDFLEVMFNNRKERGELLEGLVISNKDPTIPNFPQKIHLLWGENDQIFKVELAHNMKEQLGDNTTFKGIKNAGHLVHLERPCVYNSYLKEFLATLQANESQK</sequence>
<reference evidence="3 4" key="1">
    <citation type="journal article" date="2024" name="Plant J.">
        <title>Genome sequences and population genomics reveal climatic adaptation and genomic divergence between two closely related sweetgum species.</title>
        <authorList>
            <person name="Xu W.Q."/>
            <person name="Ren C.Q."/>
            <person name="Zhang X.Y."/>
            <person name="Comes H.P."/>
            <person name="Liu X.H."/>
            <person name="Li Y.G."/>
            <person name="Kettle C.J."/>
            <person name="Jalonen R."/>
            <person name="Gaisberger H."/>
            <person name="Ma Y.Z."/>
            <person name="Qiu Y.X."/>
        </authorList>
    </citation>
    <scope>NUCLEOTIDE SEQUENCE [LARGE SCALE GENOMIC DNA]</scope>
    <source>
        <strain evidence="3">Hangzhou</strain>
    </source>
</reference>
<comment type="caution">
    <text evidence="3">The sequence shown here is derived from an EMBL/GenBank/DDBJ whole genome shotgun (WGS) entry which is preliminary data.</text>
</comment>
<evidence type="ECO:0000259" key="2">
    <source>
        <dbReference type="Pfam" id="PF00561"/>
    </source>
</evidence>
<name>A0AAP0RZE2_LIQFO</name>
<evidence type="ECO:0000313" key="3">
    <source>
        <dbReference type="EMBL" id="KAK9284462.1"/>
    </source>
</evidence>
<feature type="region of interest" description="Disordered" evidence="1">
    <location>
        <begin position="1"/>
        <end position="26"/>
    </location>
</feature>
<dbReference type="PRINTS" id="PR00111">
    <property type="entry name" value="ABHYDROLASE"/>
</dbReference>
<evidence type="ECO:0000256" key="1">
    <source>
        <dbReference type="SAM" id="MobiDB-lite"/>
    </source>
</evidence>
<dbReference type="PANTHER" id="PTHR43139:SF61">
    <property type="entry name" value="ALPHA_BETA-HYDROLASES SUPERFAMILY PROTEIN"/>
    <property type="match status" value="1"/>
</dbReference>
<dbReference type="Pfam" id="PF00561">
    <property type="entry name" value="Abhydrolase_1"/>
    <property type="match status" value="1"/>
</dbReference>
<dbReference type="PANTHER" id="PTHR43139">
    <property type="entry name" value="SI:DKEY-122A22.2"/>
    <property type="match status" value="1"/>
</dbReference>
<dbReference type="Gene3D" id="3.40.50.1820">
    <property type="entry name" value="alpha/beta hydrolase"/>
    <property type="match status" value="1"/>
</dbReference>
<keyword evidence="4" id="KW-1185">Reference proteome</keyword>
<dbReference type="InterPro" id="IPR000639">
    <property type="entry name" value="Epox_hydrolase-like"/>
</dbReference>
<feature type="domain" description="AB hydrolase-1" evidence="2">
    <location>
        <begin position="106"/>
        <end position="338"/>
    </location>
</feature>
<dbReference type="GO" id="GO:0003824">
    <property type="term" value="F:catalytic activity"/>
    <property type="evidence" value="ECO:0007669"/>
    <property type="project" value="InterPro"/>
</dbReference>
<dbReference type="PRINTS" id="PR00412">
    <property type="entry name" value="EPOXHYDRLASE"/>
</dbReference>
<dbReference type="InterPro" id="IPR000073">
    <property type="entry name" value="AB_hydrolase_1"/>
</dbReference>
<dbReference type="InterPro" id="IPR029058">
    <property type="entry name" value="AB_hydrolase_fold"/>
</dbReference>
<evidence type="ECO:0000313" key="4">
    <source>
        <dbReference type="Proteomes" id="UP001415857"/>
    </source>
</evidence>
<feature type="compositionally biased region" description="Low complexity" evidence="1">
    <location>
        <begin position="16"/>
        <end position="26"/>
    </location>
</feature>
<dbReference type="SUPFAM" id="SSF53474">
    <property type="entry name" value="alpha/beta-Hydrolases"/>
    <property type="match status" value="1"/>
</dbReference>
<proteinExistence type="predicted"/>
<dbReference type="AlphaFoldDB" id="A0AAP0RZE2"/>
<accession>A0AAP0RZE2</accession>
<dbReference type="EMBL" id="JBBPBK010000005">
    <property type="protein sequence ID" value="KAK9284462.1"/>
    <property type="molecule type" value="Genomic_DNA"/>
</dbReference>
<dbReference type="InterPro" id="IPR052370">
    <property type="entry name" value="Meta-cleavage_hydrolase"/>
</dbReference>